<keyword evidence="3 8" id="KW-0808">Transferase</keyword>
<evidence type="ECO:0000256" key="3">
    <source>
        <dbReference type="ARBA" id="ARBA00022679"/>
    </source>
</evidence>
<dbReference type="Gene3D" id="3.90.550.10">
    <property type="entry name" value="Spore Coat Polysaccharide Biosynthesis Protein SpsA, Chain A"/>
    <property type="match status" value="1"/>
</dbReference>
<name>A0A7L5E9Z8_PARDI</name>
<protein>
    <submittedName>
        <fullName evidence="8">Glycosyltransferase</fullName>
    </submittedName>
</protein>
<gene>
    <name evidence="8" type="ORF">HHO38_03105</name>
</gene>
<evidence type="ECO:0000313" key="8">
    <source>
        <dbReference type="EMBL" id="QJE27383.1"/>
    </source>
</evidence>
<keyword evidence="2" id="KW-0328">Glycosyltransferase</keyword>
<evidence type="ECO:0000256" key="6">
    <source>
        <dbReference type="ARBA" id="ARBA00023136"/>
    </source>
</evidence>
<dbReference type="AlphaFoldDB" id="A0A7L5E9Z8"/>
<dbReference type="GO" id="GO:0016757">
    <property type="term" value="F:glycosyltransferase activity"/>
    <property type="evidence" value="ECO:0007669"/>
    <property type="project" value="UniProtKB-KW"/>
</dbReference>
<feature type="transmembrane region" description="Helical" evidence="7">
    <location>
        <begin position="319"/>
        <end position="337"/>
    </location>
</feature>
<evidence type="ECO:0000256" key="4">
    <source>
        <dbReference type="ARBA" id="ARBA00022692"/>
    </source>
</evidence>
<dbReference type="Pfam" id="PF13641">
    <property type="entry name" value="Glyco_tranf_2_3"/>
    <property type="match status" value="1"/>
</dbReference>
<dbReference type="PANTHER" id="PTHR43867">
    <property type="entry name" value="CELLULOSE SYNTHASE CATALYTIC SUBUNIT A [UDP-FORMING]"/>
    <property type="match status" value="1"/>
</dbReference>
<dbReference type="GO" id="GO:0016020">
    <property type="term" value="C:membrane"/>
    <property type="evidence" value="ECO:0007669"/>
    <property type="project" value="UniProtKB-SubCell"/>
</dbReference>
<keyword evidence="4 7" id="KW-0812">Transmembrane</keyword>
<evidence type="ECO:0000256" key="2">
    <source>
        <dbReference type="ARBA" id="ARBA00022676"/>
    </source>
</evidence>
<evidence type="ECO:0000256" key="7">
    <source>
        <dbReference type="SAM" id="Phobius"/>
    </source>
</evidence>
<evidence type="ECO:0000256" key="5">
    <source>
        <dbReference type="ARBA" id="ARBA00022989"/>
    </source>
</evidence>
<feature type="transmembrane region" description="Helical" evidence="7">
    <location>
        <begin position="6"/>
        <end position="31"/>
    </location>
</feature>
<dbReference type="InterPro" id="IPR050321">
    <property type="entry name" value="Glycosyltr_2/OpgH_subfam"/>
</dbReference>
<evidence type="ECO:0000313" key="9">
    <source>
        <dbReference type="Proteomes" id="UP000501982"/>
    </source>
</evidence>
<accession>A0A7L5E9Z8</accession>
<dbReference type="Proteomes" id="UP000501982">
    <property type="component" value="Chromosome"/>
</dbReference>
<feature type="transmembrane region" description="Helical" evidence="7">
    <location>
        <begin position="289"/>
        <end position="313"/>
    </location>
</feature>
<reference evidence="8 9" key="1">
    <citation type="submission" date="2020-04" db="EMBL/GenBank/DDBJ databases">
        <title>Complete Genomes and Methylome analysis of CBBP consortium that reverse antibiotic-induced susceptibility to vancomycin-resistant Enterococcus faecium infection.</title>
        <authorList>
            <person name="Fomenkov A."/>
            <person name="Zhang Z."/>
            <person name="Pamer E."/>
            <person name="Roberts R.J."/>
        </authorList>
    </citation>
    <scope>NUCLEOTIDE SEQUENCE [LARGE SCALE GENOMIC DNA]</scope>
    <source>
        <strain evidence="9">CBBP</strain>
    </source>
</reference>
<keyword evidence="5 7" id="KW-1133">Transmembrane helix</keyword>
<feature type="transmembrane region" description="Helical" evidence="7">
    <location>
        <begin position="349"/>
        <end position="369"/>
    </location>
</feature>
<proteinExistence type="predicted"/>
<sequence length="394" mass="46151">MRLLIYIDIFFFTLTALLTGYDLFFTLASFLKRKRRKTQYIQFQTFAVIFAAYKEDAVILESAKSFIKQDYPKDKYRVIVVSDHMLPETNKALAELPIELLTPDFDHSMKHKSVTYALEYIGDSADKVVIMDADNMTDTDFLTRINTITQDSIVLQVHRTLKNENTSIAIWDGLSEEINNTIFRKGRVNVGISSSLIGSGMVFDLGWLKTHMRKCETFAEDKELEIFLAAQNIFVDYADNIYVYDEKTSRQEVMARQRSRWFHAQLVAFGLILKHFNKHSLNRNYMDKLFQWIPFPRILKILIPVIFMLIWSIQDIHLAYKWLALITGGALTYWLAIPRKMHTRKLYRNLSKLPFLFFILTKGYIASFIRIKNKDTSFQNTPHDITTKKEESHD</sequence>
<dbReference type="PANTHER" id="PTHR43867:SF2">
    <property type="entry name" value="CELLULOSE SYNTHASE CATALYTIC SUBUNIT A [UDP-FORMING]"/>
    <property type="match status" value="1"/>
</dbReference>
<evidence type="ECO:0000256" key="1">
    <source>
        <dbReference type="ARBA" id="ARBA00004141"/>
    </source>
</evidence>
<dbReference type="EMBL" id="CP051672">
    <property type="protein sequence ID" value="QJE27383.1"/>
    <property type="molecule type" value="Genomic_DNA"/>
</dbReference>
<dbReference type="InterPro" id="IPR029044">
    <property type="entry name" value="Nucleotide-diphossugar_trans"/>
</dbReference>
<comment type="subcellular location">
    <subcellularLocation>
        <location evidence="1">Membrane</location>
        <topology evidence="1">Multi-pass membrane protein</topology>
    </subcellularLocation>
</comment>
<keyword evidence="6 7" id="KW-0472">Membrane</keyword>
<organism evidence="8 9">
    <name type="scientific">Parabacteroides distasonis</name>
    <dbReference type="NCBI Taxonomy" id="823"/>
    <lineage>
        <taxon>Bacteria</taxon>
        <taxon>Pseudomonadati</taxon>
        <taxon>Bacteroidota</taxon>
        <taxon>Bacteroidia</taxon>
        <taxon>Bacteroidales</taxon>
        <taxon>Tannerellaceae</taxon>
        <taxon>Parabacteroides</taxon>
    </lineage>
</organism>
<dbReference type="RefSeq" id="WP_121962539.1">
    <property type="nucleotide sequence ID" value="NZ_CP051672.1"/>
</dbReference>
<dbReference type="SUPFAM" id="SSF53448">
    <property type="entry name" value="Nucleotide-diphospho-sugar transferases"/>
    <property type="match status" value="1"/>
</dbReference>